<sequence>MNTIRRYTDAVLAFDFAGNSPHSEPAPKAARQEVEAFVERTLKLLAKSGAETLILFGIGSGDQALSLENALPAKVRLIVCETSLDKARSFLDANPSWRDQGRCAVLGDTSPWAHLQLLALAGVSAKNAHTALNPDLNGEEKSQYQNLQRLFHAARQHQAINSAYLSHVAAQAPDMSVGVILNPDEPDLERFFGQFPEWIKEIVVIWDSENVPEECPMCRVAVKHFAQPLKDFADQRNRMLDECSGEWVLSLDGDETFSEDTWSLFPALLLIKRLEGCYFPRMTFYPDEENVKVGFGLWPDLQLRLFRNNGEVRYERPVHERLTGIKGRVALSLDAPILHYSRLSKTPEQLAAKLERFDRAGSGVTHRLNEDYPTMERGLFNEVSFIEGAIQVLLLEENPA</sequence>
<keyword evidence="1" id="KW-0808">Transferase</keyword>
<evidence type="ECO:0000313" key="2">
    <source>
        <dbReference type="Proteomes" id="UP000428328"/>
    </source>
</evidence>
<dbReference type="EMBL" id="CP046400">
    <property type="protein sequence ID" value="QGY40810.1"/>
    <property type="molecule type" value="Genomic_DNA"/>
</dbReference>
<evidence type="ECO:0000313" key="1">
    <source>
        <dbReference type="EMBL" id="QGY40810.1"/>
    </source>
</evidence>
<reference evidence="1 2" key="1">
    <citation type="submission" date="2019-11" db="EMBL/GenBank/DDBJ databases">
        <authorList>
            <person name="Zheng R.K."/>
            <person name="Sun C.M."/>
        </authorList>
    </citation>
    <scope>NUCLEOTIDE SEQUENCE [LARGE SCALE GENOMIC DNA]</scope>
    <source>
        <strain evidence="1 2">SRB007</strain>
    </source>
</reference>
<dbReference type="AlphaFoldDB" id="A0A6I6JIB5"/>
<keyword evidence="2" id="KW-1185">Reference proteome</keyword>
<dbReference type="GO" id="GO:0016740">
    <property type="term" value="F:transferase activity"/>
    <property type="evidence" value="ECO:0007669"/>
    <property type="project" value="UniProtKB-KW"/>
</dbReference>
<dbReference type="KEGG" id="psel:GM415_11970"/>
<dbReference type="Proteomes" id="UP000428328">
    <property type="component" value="Chromosome"/>
</dbReference>
<dbReference type="RefSeq" id="WP_158948463.1">
    <property type="nucleotide sequence ID" value="NZ_CP046400.1"/>
</dbReference>
<proteinExistence type="predicted"/>
<accession>A0A6I6JIB5</accession>
<dbReference type="InterPro" id="IPR029044">
    <property type="entry name" value="Nucleotide-diphossugar_trans"/>
</dbReference>
<gene>
    <name evidence="1" type="ORF">GM415_11970</name>
</gene>
<organism evidence="1 2">
    <name type="scientific">Pseudodesulfovibrio cashew</name>
    <dbReference type="NCBI Taxonomy" id="2678688"/>
    <lineage>
        <taxon>Bacteria</taxon>
        <taxon>Pseudomonadati</taxon>
        <taxon>Thermodesulfobacteriota</taxon>
        <taxon>Desulfovibrionia</taxon>
        <taxon>Desulfovibrionales</taxon>
        <taxon>Desulfovibrionaceae</taxon>
    </lineage>
</organism>
<name>A0A6I6JIB5_9BACT</name>
<dbReference type="SUPFAM" id="SSF53448">
    <property type="entry name" value="Nucleotide-diphospho-sugar transferases"/>
    <property type="match status" value="1"/>
</dbReference>
<protein>
    <submittedName>
        <fullName evidence="1">Glycosyl transferase family 2</fullName>
    </submittedName>
</protein>